<dbReference type="InterPro" id="IPR014402">
    <property type="entry name" value="Sig_transdc_resp-reg_Skn7"/>
</dbReference>
<dbReference type="InterPro" id="IPR001789">
    <property type="entry name" value="Sig_transdc_resp-reg_receiver"/>
</dbReference>
<dbReference type="PANTHER" id="PTHR45339">
    <property type="entry name" value="HYBRID SIGNAL TRANSDUCTION HISTIDINE KINASE J"/>
    <property type="match status" value="1"/>
</dbReference>
<protein>
    <recommendedName>
        <fullName evidence="6">Transcription factor</fullName>
    </recommendedName>
</protein>
<accession>A0ABY6TPK5</accession>
<sequence length="587" mass="64807">MSNAEMATATGGGNNASEFVSRKAIIMLEDPSHQDVARWGKDGDTFVVVEGEKFTRSILPKHFKHSNMSSFIRQLNKYDFHKVKPSSDSENSSPLGNVLEFKHPYFKIDSKDDLDNIRRKAPAPRKQQVNEDFTTNHHISVMSEQLAATQQQVQQLQELFTEVSQTNKILVNEVLTLTKIINAQKAAQHEMLNYLTPYNNDNQRTPIISQSINSNGRASDADDASVPELRRARELLSSVSTDSVTDRELERLQQQVYGSPTDSSAMITPTSLPLMNDPMHDITRYPVYPVGQTVGIDPFHSDHIHKIPYAMPSDVNANVLGDQPQAPTMAPAPTQTEKPDAMWGPRKPSVFLVEDDPICAKIGIKFLKSMGCEVEHAPNGADAYTRINSLSRPFDMIFMDIIMPRLDGVSATMYIRQSHPAIPIIAMTSNIRPEEVNGYFEHGMNGVLAKPFTKEGMWKSVRTHLSHLMKNPPQESEIVSGGGYFVGSGPYLNTSTSIKFESPTPPSGTAGSNWSPGQIQQSSMGAGLEQNFGLLNGSGQYAMATGHRPQGFSTNLHSADSSSGRLSDVDSPPEKRQRLNPQSTYSC</sequence>
<keyword evidence="3" id="KW-0902">Two-component regulatory system</keyword>
<evidence type="ECO:0000256" key="2">
    <source>
        <dbReference type="ARBA" id="ARBA00022553"/>
    </source>
</evidence>
<dbReference type="PRINTS" id="PR00056">
    <property type="entry name" value="HSFDOMAIN"/>
</dbReference>
<evidence type="ECO:0000313" key="12">
    <source>
        <dbReference type="Proteomes" id="UP000766486"/>
    </source>
</evidence>
<feature type="modified residue" description="4-aspartylphosphate" evidence="7">
    <location>
        <position position="400"/>
    </location>
</feature>
<feature type="domain" description="Response regulatory" evidence="10">
    <location>
        <begin position="349"/>
        <end position="465"/>
    </location>
</feature>
<dbReference type="SUPFAM" id="SSF46785">
    <property type="entry name" value="Winged helix' DNA-binding domain"/>
    <property type="match status" value="1"/>
</dbReference>
<dbReference type="EMBL" id="CABFNS010000012">
    <property type="protein sequence ID" value="VUC19893.1"/>
    <property type="molecule type" value="Genomic_DNA"/>
</dbReference>
<dbReference type="Gene3D" id="1.10.10.10">
    <property type="entry name" value="Winged helix-like DNA-binding domain superfamily/Winged helix DNA-binding domain"/>
    <property type="match status" value="1"/>
</dbReference>
<keyword evidence="4 6" id="KW-0238">DNA-binding</keyword>
<feature type="coiled-coil region" evidence="8">
    <location>
        <begin position="139"/>
        <end position="166"/>
    </location>
</feature>
<evidence type="ECO:0000256" key="8">
    <source>
        <dbReference type="SAM" id="Coils"/>
    </source>
</evidence>
<name>A0ABY6TPK5_BIOOC</name>
<comment type="subcellular location">
    <subcellularLocation>
        <location evidence="1 6">Nucleus</location>
    </subcellularLocation>
</comment>
<feature type="region of interest" description="Disordered" evidence="9">
    <location>
        <begin position="496"/>
        <end position="523"/>
    </location>
</feature>
<dbReference type="CDD" id="cd17546">
    <property type="entry name" value="REC_hyHK_CKI1_RcsC-like"/>
    <property type="match status" value="1"/>
</dbReference>
<dbReference type="PANTHER" id="PTHR45339:SF1">
    <property type="entry name" value="HYBRID SIGNAL TRANSDUCTION HISTIDINE KINASE J"/>
    <property type="match status" value="1"/>
</dbReference>
<evidence type="ECO:0000313" key="11">
    <source>
        <dbReference type="EMBL" id="VUC19893.1"/>
    </source>
</evidence>
<dbReference type="InterPro" id="IPR036388">
    <property type="entry name" value="WH-like_DNA-bd_sf"/>
</dbReference>
<gene>
    <name evidence="11" type="ORF">CLO192961_LOCUS6931</name>
</gene>
<evidence type="ECO:0000256" key="3">
    <source>
        <dbReference type="ARBA" id="ARBA00023012"/>
    </source>
</evidence>
<dbReference type="InterPro" id="IPR000232">
    <property type="entry name" value="HSF_DNA-bd"/>
</dbReference>
<dbReference type="InterPro" id="IPR011006">
    <property type="entry name" value="CheY-like_superfamily"/>
</dbReference>
<keyword evidence="12" id="KW-1185">Reference proteome</keyword>
<feature type="compositionally biased region" description="Polar residues" evidence="9">
    <location>
        <begin position="507"/>
        <end position="523"/>
    </location>
</feature>
<dbReference type="PIRSF" id="PIRSF002595">
    <property type="entry name" value="RR_SKN7"/>
    <property type="match status" value="1"/>
</dbReference>
<evidence type="ECO:0000259" key="10">
    <source>
        <dbReference type="PROSITE" id="PS50110"/>
    </source>
</evidence>
<feature type="region of interest" description="Disordered" evidence="9">
    <location>
        <begin position="545"/>
        <end position="587"/>
    </location>
</feature>
<proteinExistence type="predicted"/>
<comment type="caution">
    <text evidence="11">The sequence shown here is derived from an EMBL/GenBank/DDBJ whole genome shotgun (WGS) entry which is preliminary data.</text>
</comment>
<dbReference type="Gene3D" id="3.40.50.2300">
    <property type="match status" value="1"/>
</dbReference>
<evidence type="ECO:0000256" key="6">
    <source>
        <dbReference type="PIRNR" id="PIRNR002595"/>
    </source>
</evidence>
<dbReference type="Proteomes" id="UP000766486">
    <property type="component" value="Unassembled WGS sequence"/>
</dbReference>
<evidence type="ECO:0000256" key="1">
    <source>
        <dbReference type="ARBA" id="ARBA00004123"/>
    </source>
</evidence>
<organism evidence="11 12">
    <name type="scientific">Bionectria ochroleuca</name>
    <name type="common">Gliocladium roseum</name>
    <dbReference type="NCBI Taxonomy" id="29856"/>
    <lineage>
        <taxon>Eukaryota</taxon>
        <taxon>Fungi</taxon>
        <taxon>Dikarya</taxon>
        <taxon>Ascomycota</taxon>
        <taxon>Pezizomycotina</taxon>
        <taxon>Sordariomycetes</taxon>
        <taxon>Hypocreomycetidae</taxon>
        <taxon>Hypocreales</taxon>
        <taxon>Bionectriaceae</taxon>
        <taxon>Clonostachys</taxon>
    </lineage>
</organism>
<evidence type="ECO:0000256" key="5">
    <source>
        <dbReference type="ARBA" id="ARBA00023242"/>
    </source>
</evidence>
<keyword evidence="8" id="KW-0175">Coiled coil</keyword>
<keyword evidence="6" id="KW-0805">Transcription regulation</keyword>
<keyword evidence="6" id="KW-0804">Transcription</keyword>
<evidence type="ECO:0000256" key="9">
    <source>
        <dbReference type="SAM" id="MobiDB-lite"/>
    </source>
</evidence>
<dbReference type="PROSITE" id="PS50110">
    <property type="entry name" value="RESPONSE_REGULATORY"/>
    <property type="match status" value="1"/>
</dbReference>
<keyword evidence="2 7" id="KW-0597">Phosphoprotein</keyword>
<evidence type="ECO:0000256" key="7">
    <source>
        <dbReference type="PROSITE-ProRule" id="PRU00169"/>
    </source>
</evidence>
<dbReference type="SMART" id="SM00448">
    <property type="entry name" value="REC"/>
    <property type="match status" value="1"/>
</dbReference>
<reference evidence="11 12" key="1">
    <citation type="submission" date="2019-06" db="EMBL/GenBank/DDBJ databases">
        <authorList>
            <person name="Broberg M."/>
        </authorList>
    </citation>
    <scope>NUCLEOTIDE SEQUENCE [LARGE SCALE GENOMIC DNA]</scope>
</reference>
<feature type="compositionally biased region" description="Polar residues" evidence="9">
    <location>
        <begin position="551"/>
        <end position="565"/>
    </location>
</feature>
<dbReference type="Pfam" id="PF00072">
    <property type="entry name" value="Response_reg"/>
    <property type="match status" value="1"/>
</dbReference>
<evidence type="ECO:0000256" key="4">
    <source>
        <dbReference type="ARBA" id="ARBA00023125"/>
    </source>
</evidence>
<dbReference type="SMART" id="SM00415">
    <property type="entry name" value="HSF"/>
    <property type="match status" value="1"/>
</dbReference>
<keyword evidence="5 6" id="KW-0539">Nucleus</keyword>
<dbReference type="InterPro" id="IPR036390">
    <property type="entry name" value="WH_DNA-bd_sf"/>
</dbReference>
<dbReference type="Pfam" id="PF00447">
    <property type="entry name" value="HSF_DNA-bind"/>
    <property type="match status" value="1"/>
</dbReference>
<dbReference type="SUPFAM" id="SSF52172">
    <property type="entry name" value="CheY-like"/>
    <property type="match status" value="1"/>
</dbReference>
<dbReference type="PROSITE" id="PS00434">
    <property type="entry name" value="HSF_DOMAIN"/>
    <property type="match status" value="1"/>
</dbReference>